<dbReference type="GO" id="GO:0032259">
    <property type="term" value="P:methylation"/>
    <property type="evidence" value="ECO:0007669"/>
    <property type="project" value="UniProtKB-KW"/>
</dbReference>
<reference evidence="2" key="1">
    <citation type="journal article" date="2020" name="mSystems">
        <title>Genome- and Community-Level Interaction Insights into Carbon Utilization and Element Cycling Functions of Hydrothermarchaeota in Hydrothermal Sediment.</title>
        <authorList>
            <person name="Zhou Z."/>
            <person name="Liu Y."/>
            <person name="Xu W."/>
            <person name="Pan J."/>
            <person name="Luo Z.H."/>
            <person name="Li M."/>
        </authorList>
    </citation>
    <scope>NUCLEOTIDE SEQUENCE [LARGE SCALE GENOMIC DNA]</scope>
    <source>
        <strain evidence="2">SpSt-853</strain>
    </source>
</reference>
<dbReference type="SUPFAM" id="SSF53335">
    <property type="entry name" value="S-adenosyl-L-methionine-dependent methyltransferases"/>
    <property type="match status" value="1"/>
</dbReference>
<dbReference type="CDD" id="cd02440">
    <property type="entry name" value="AdoMet_MTases"/>
    <property type="match status" value="1"/>
</dbReference>
<dbReference type="InterPro" id="IPR029063">
    <property type="entry name" value="SAM-dependent_MTases_sf"/>
</dbReference>
<sequence length="310" mass="34709">MCRTGGLAGRCRVDGGRLPHSGFPHPAFQLWLRIPSGSVGLFHSGEKGSSRPGRSAFDQMNLSKLASQGNSSPKSHQDRCRLVAETRRIEAAYARRERGDLYSWFNPGHLFLMQARERRVIGLMRRLGLTSWEGRRLLEVGCGNGLWLGEFIKWGAPPESLTGVDLLADRIAHARIRLAPRVGLARANAAFLPFTDASFDLVLQSMVFTSVLDSLMKEAMAREMLRVLKPGGLILWYDYHVNNPGNPDVKGVKRREIRQLFPGCQVKLEHLTLAPPLARILAPVSYLLCYLLEKLPFLTTHYLGIIRKMA</sequence>
<dbReference type="EMBL" id="DTKJ01000050">
    <property type="protein sequence ID" value="HGZ11989.1"/>
    <property type="molecule type" value="Genomic_DNA"/>
</dbReference>
<dbReference type="Gene3D" id="3.40.50.150">
    <property type="entry name" value="Vaccinia Virus protein VP39"/>
    <property type="match status" value="1"/>
</dbReference>
<gene>
    <name evidence="2" type="ORF">ENW48_07195</name>
</gene>
<organism evidence="2">
    <name type="scientific">Desulfobacca acetoxidans</name>
    <dbReference type="NCBI Taxonomy" id="60893"/>
    <lineage>
        <taxon>Bacteria</taxon>
        <taxon>Pseudomonadati</taxon>
        <taxon>Thermodesulfobacteriota</taxon>
        <taxon>Desulfobaccia</taxon>
        <taxon>Desulfobaccales</taxon>
        <taxon>Desulfobaccaceae</taxon>
        <taxon>Desulfobacca</taxon>
    </lineage>
</organism>
<dbReference type="Pfam" id="PF13649">
    <property type="entry name" value="Methyltransf_25"/>
    <property type="match status" value="1"/>
</dbReference>
<feature type="domain" description="Methyltransferase" evidence="1">
    <location>
        <begin position="138"/>
        <end position="232"/>
    </location>
</feature>
<evidence type="ECO:0000313" key="2">
    <source>
        <dbReference type="EMBL" id="HGZ11989.1"/>
    </source>
</evidence>
<dbReference type="GO" id="GO:0008168">
    <property type="term" value="F:methyltransferase activity"/>
    <property type="evidence" value="ECO:0007669"/>
    <property type="project" value="UniProtKB-KW"/>
</dbReference>
<name>A0A7C5AMA2_9BACT</name>
<keyword evidence="2" id="KW-0808">Transferase</keyword>
<protein>
    <submittedName>
        <fullName evidence="2">Class I SAM-dependent methyltransferase</fullName>
    </submittedName>
</protein>
<evidence type="ECO:0000259" key="1">
    <source>
        <dbReference type="Pfam" id="PF13649"/>
    </source>
</evidence>
<dbReference type="PANTHER" id="PTHR43591">
    <property type="entry name" value="METHYLTRANSFERASE"/>
    <property type="match status" value="1"/>
</dbReference>
<proteinExistence type="predicted"/>
<comment type="caution">
    <text evidence="2">The sequence shown here is derived from an EMBL/GenBank/DDBJ whole genome shotgun (WGS) entry which is preliminary data.</text>
</comment>
<keyword evidence="2" id="KW-0489">Methyltransferase</keyword>
<dbReference type="InterPro" id="IPR041698">
    <property type="entry name" value="Methyltransf_25"/>
</dbReference>
<accession>A0A7C5AMA2</accession>
<dbReference type="PANTHER" id="PTHR43591:SF110">
    <property type="entry name" value="RHODANESE DOMAIN-CONTAINING PROTEIN"/>
    <property type="match status" value="1"/>
</dbReference>
<dbReference type="AlphaFoldDB" id="A0A7C5AMA2"/>